<organism evidence="2">
    <name type="scientific">marine sediment metagenome</name>
    <dbReference type="NCBI Taxonomy" id="412755"/>
    <lineage>
        <taxon>unclassified sequences</taxon>
        <taxon>metagenomes</taxon>
        <taxon>ecological metagenomes</taxon>
    </lineage>
</organism>
<protein>
    <submittedName>
        <fullName evidence="2">Uncharacterized protein</fullName>
    </submittedName>
</protein>
<feature type="non-terminal residue" evidence="2">
    <location>
        <position position="53"/>
    </location>
</feature>
<reference evidence="2" key="1">
    <citation type="journal article" date="2014" name="Front. Microbiol.">
        <title>High frequency of phylogenetically diverse reductive dehalogenase-homologous genes in deep subseafloor sedimentary metagenomes.</title>
        <authorList>
            <person name="Kawai M."/>
            <person name="Futagami T."/>
            <person name="Toyoda A."/>
            <person name="Takaki Y."/>
            <person name="Nishi S."/>
            <person name="Hori S."/>
            <person name="Arai W."/>
            <person name="Tsubouchi T."/>
            <person name="Morono Y."/>
            <person name="Uchiyama I."/>
            <person name="Ito T."/>
            <person name="Fujiyama A."/>
            <person name="Inagaki F."/>
            <person name="Takami H."/>
        </authorList>
    </citation>
    <scope>NUCLEOTIDE SEQUENCE</scope>
    <source>
        <strain evidence="2">Expedition CK06-06</strain>
    </source>
</reference>
<gene>
    <name evidence="2" type="ORF">S01H1_69906</name>
</gene>
<keyword evidence="1" id="KW-0472">Membrane</keyword>
<accession>X0X2A1</accession>
<dbReference type="AlphaFoldDB" id="X0X2A1"/>
<sequence>MGIYKMRTEFGTHLKIVLGVVAVIFIVGVFWGFGTPVSKRGPETQGPKTLAVV</sequence>
<name>X0X2A1_9ZZZZ</name>
<comment type="caution">
    <text evidence="2">The sequence shown here is derived from an EMBL/GenBank/DDBJ whole genome shotgun (WGS) entry which is preliminary data.</text>
</comment>
<dbReference type="EMBL" id="BARS01046437">
    <property type="protein sequence ID" value="GAG29537.1"/>
    <property type="molecule type" value="Genomic_DNA"/>
</dbReference>
<keyword evidence="1" id="KW-1133">Transmembrane helix</keyword>
<proteinExistence type="predicted"/>
<feature type="transmembrane region" description="Helical" evidence="1">
    <location>
        <begin position="12"/>
        <end position="33"/>
    </location>
</feature>
<evidence type="ECO:0000313" key="2">
    <source>
        <dbReference type="EMBL" id="GAG29537.1"/>
    </source>
</evidence>
<keyword evidence="1" id="KW-0812">Transmembrane</keyword>
<evidence type="ECO:0000256" key="1">
    <source>
        <dbReference type="SAM" id="Phobius"/>
    </source>
</evidence>